<comment type="caution">
    <text evidence="1">The sequence shown here is derived from an EMBL/GenBank/DDBJ whole genome shotgun (WGS) entry which is preliminary data.</text>
</comment>
<evidence type="ECO:0000313" key="2">
    <source>
        <dbReference type="Proteomes" id="UP000636661"/>
    </source>
</evidence>
<proteinExistence type="predicted"/>
<reference evidence="1" key="1">
    <citation type="journal article" date="2014" name="Int. J. Syst. Evol. Microbiol.">
        <title>Complete genome sequence of Corynebacterium casei LMG S-19264T (=DSM 44701T), isolated from a smear-ripened cheese.</title>
        <authorList>
            <consortium name="US DOE Joint Genome Institute (JGI-PGF)"/>
            <person name="Walter F."/>
            <person name="Albersmeier A."/>
            <person name="Kalinowski J."/>
            <person name="Ruckert C."/>
        </authorList>
    </citation>
    <scope>NUCLEOTIDE SEQUENCE</scope>
    <source>
        <strain evidence="1">JCM 4391</strain>
    </source>
</reference>
<dbReference type="RefSeq" id="WP_229891755.1">
    <property type="nucleotide sequence ID" value="NZ_BMTP01000025.1"/>
</dbReference>
<accession>A0A918I543</accession>
<keyword evidence="2" id="KW-1185">Reference proteome</keyword>
<evidence type="ECO:0000313" key="1">
    <source>
        <dbReference type="EMBL" id="GGU65307.1"/>
    </source>
</evidence>
<dbReference type="EMBL" id="BMTP01000025">
    <property type="protein sequence ID" value="GGU65307.1"/>
    <property type="molecule type" value="Genomic_DNA"/>
</dbReference>
<gene>
    <name evidence="1" type="ORF">GCM10010274_62440</name>
</gene>
<organism evidence="1 2">
    <name type="scientific">Streptomyces lavendofoliae</name>
    <dbReference type="NCBI Taxonomy" id="67314"/>
    <lineage>
        <taxon>Bacteria</taxon>
        <taxon>Bacillati</taxon>
        <taxon>Actinomycetota</taxon>
        <taxon>Actinomycetes</taxon>
        <taxon>Kitasatosporales</taxon>
        <taxon>Streptomycetaceae</taxon>
        <taxon>Streptomyces</taxon>
    </lineage>
</organism>
<dbReference type="Proteomes" id="UP000636661">
    <property type="component" value="Unassembled WGS sequence"/>
</dbReference>
<dbReference type="AlphaFoldDB" id="A0A918I543"/>
<sequence length="145" mass="15597">MSGEQDASTGVHRGAGPTVTEQVADVQLQMLCTLVTRNPRTSVPVTLHLPSGIIHGDLIAHEAWKAEWSQSLRHIEGQGAHLLAQMPELVDQTMDELSGDHAAPLPRWIHLREVTSVAGGTPVSAPLWRGRLADVLGWSLGKPPS</sequence>
<name>A0A918I543_9ACTN</name>
<reference evidence="1" key="2">
    <citation type="submission" date="2020-09" db="EMBL/GenBank/DDBJ databases">
        <authorList>
            <person name="Sun Q."/>
            <person name="Ohkuma M."/>
        </authorList>
    </citation>
    <scope>NUCLEOTIDE SEQUENCE</scope>
    <source>
        <strain evidence="1">JCM 4391</strain>
    </source>
</reference>
<protein>
    <submittedName>
        <fullName evidence="1">Uncharacterized protein</fullName>
    </submittedName>
</protein>